<dbReference type="NCBIfam" id="NF033621">
    <property type="entry name" value="de_GSH_amidase"/>
    <property type="match status" value="1"/>
</dbReference>
<dbReference type="SUPFAM" id="SSF56317">
    <property type="entry name" value="Carbon-nitrogen hydrolase"/>
    <property type="match status" value="1"/>
</dbReference>
<dbReference type="PANTHER" id="PTHR23088:SF27">
    <property type="entry name" value="DEAMINATED GLUTATHIONE AMIDASE"/>
    <property type="match status" value="1"/>
</dbReference>
<gene>
    <name evidence="3" type="primary">nitC</name>
</gene>
<feature type="domain" description="CN hydrolase" evidence="2">
    <location>
        <begin position="3"/>
        <end position="240"/>
    </location>
</feature>
<sequence length="264" mass="28858">MVMKVALGQMAVSRDSQENLSACLGLIEQALRSDAQLLVLPEGVLARNVADPEVVLKSAQALDGEFVSRLSVATRDTDLTVVFCIHTPAGEGKVWNTLVVLRDGQVLAHYNKLHLYDAFSVQESRYVQPGTEIPALIDVAGFKVGLMTCYDLRFPELARRLCVDGAQVLLAPSAWLKGPLKEHHWRVLTTARALENTAYMVAVGECGERNIGQSLVVDPLGVIVAQAAEAPALLLVDLDRERLAYARRILPVLENRRFAPPELG</sequence>
<accession>A0A6B9PAQ0</accession>
<dbReference type="Gene3D" id="3.60.110.10">
    <property type="entry name" value="Carbon-nitrogen hydrolase"/>
    <property type="match status" value="1"/>
</dbReference>
<dbReference type="EMBL" id="MK926978">
    <property type="protein sequence ID" value="QHD56028.1"/>
    <property type="molecule type" value="Genomic_DNA"/>
</dbReference>
<dbReference type="AlphaFoldDB" id="A0A6B9PAQ0"/>
<protein>
    <submittedName>
        <fullName evidence="3">Nitrilase</fullName>
        <ecNumber evidence="3">3.5.5.1</ecNumber>
    </submittedName>
</protein>
<dbReference type="Pfam" id="PF00795">
    <property type="entry name" value="CN_hydrolase"/>
    <property type="match status" value="1"/>
</dbReference>
<reference evidence="3" key="2">
    <citation type="submission" date="2019-05" db="EMBL/GenBank/DDBJ databases">
        <authorList>
            <person name="Yang W."/>
        </authorList>
    </citation>
    <scope>NUCLEOTIDE SEQUENCE</scope>
    <source>
        <strain evidence="3">CGMCC 17553</strain>
    </source>
</reference>
<dbReference type="GO" id="GO:0000257">
    <property type="term" value="F:nitrilase activity"/>
    <property type="evidence" value="ECO:0007669"/>
    <property type="project" value="UniProtKB-EC"/>
</dbReference>
<dbReference type="InterPro" id="IPR036526">
    <property type="entry name" value="C-N_Hydrolase_sf"/>
</dbReference>
<reference evidence="3" key="1">
    <citation type="journal article" date="2019" name="J. Agric. Food Chem.">
        <title>Biodegradation of the Insecticide Flonicamid by Alcaligenes faecalis CGMCC 17553 via Hydrolysis and Hydration Pathways Mediated by Nitrilase.</title>
        <authorList>
            <person name="Yang W.L."/>
            <person name="Guo L.L."/>
            <person name="Dai Z.L."/>
            <person name="Qin R.C."/>
            <person name="Zhao Y.X."/>
            <person name="Dai Y.J."/>
        </authorList>
    </citation>
    <scope>NUCLEOTIDE SEQUENCE</scope>
    <source>
        <strain evidence="3">CGMCC 17553</strain>
    </source>
</reference>
<proteinExistence type="inferred from homology"/>
<name>A0A6B9PAQ0_ALCFA</name>
<organism evidence="3">
    <name type="scientific">Alcaligenes faecalis</name>
    <dbReference type="NCBI Taxonomy" id="511"/>
    <lineage>
        <taxon>Bacteria</taxon>
        <taxon>Pseudomonadati</taxon>
        <taxon>Pseudomonadota</taxon>
        <taxon>Betaproteobacteria</taxon>
        <taxon>Burkholderiales</taxon>
        <taxon>Alcaligenaceae</taxon>
        <taxon>Alcaligenes</taxon>
    </lineage>
</organism>
<dbReference type="PROSITE" id="PS50263">
    <property type="entry name" value="CN_HYDROLASE"/>
    <property type="match status" value="1"/>
</dbReference>
<dbReference type="PANTHER" id="PTHR23088">
    <property type="entry name" value="NITRILASE-RELATED"/>
    <property type="match status" value="1"/>
</dbReference>
<dbReference type="CDD" id="cd07581">
    <property type="entry name" value="nitrilase_3"/>
    <property type="match status" value="1"/>
</dbReference>
<dbReference type="PROSITE" id="PS01227">
    <property type="entry name" value="UPF0012"/>
    <property type="match status" value="1"/>
</dbReference>
<comment type="similarity">
    <text evidence="1">Belongs to the carbon-nitrogen hydrolase superfamily. NIT1/NIT2 family.</text>
</comment>
<evidence type="ECO:0000259" key="2">
    <source>
        <dbReference type="PROSITE" id="PS50263"/>
    </source>
</evidence>
<dbReference type="InterPro" id="IPR001110">
    <property type="entry name" value="UPF0012_CS"/>
</dbReference>
<evidence type="ECO:0000313" key="3">
    <source>
        <dbReference type="EMBL" id="QHD56028.1"/>
    </source>
</evidence>
<dbReference type="EC" id="3.5.5.1" evidence="3"/>
<evidence type="ECO:0000256" key="1">
    <source>
        <dbReference type="ARBA" id="ARBA00010613"/>
    </source>
</evidence>
<dbReference type="InterPro" id="IPR047999">
    <property type="entry name" value="De_GSH_amidase"/>
</dbReference>
<dbReference type="InterPro" id="IPR003010">
    <property type="entry name" value="C-N_Hydrolase"/>
</dbReference>
<keyword evidence="3" id="KW-0378">Hydrolase</keyword>